<evidence type="ECO:0000313" key="8">
    <source>
        <dbReference type="EMBL" id="EST47741.1"/>
    </source>
</evidence>
<evidence type="ECO:0000256" key="2">
    <source>
        <dbReference type="ARBA" id="ARBA00022448"/>
    </source>
</evidence>
<dbReference type="EMBL" id="AUWU02000006">
    <property type="protein sequence ID" value="KAH0572183.1"/>
    <property type="molecule type" value="Genomic_DNA"/>
</dbReference>
<organism evidence="8">
    <name type="scientific">Spironucleus salmonicida</name>
    <dbReference type="NCBI Taxonomy" id="348837"/>
    <lineage>
        <taxon>Eukaryota</taxon>
        <taxon>Metamonada</taxon>
        <taxon>Diplomonadida</taxon>
        <taxon>Hexamitidae</taxon>
        <taxon>Hexamitinae</taxon>
        <taxon>Spironucleus</taxon>
    </lineage>
</organism>
<keyword evidence="6 7" id="KW-0472">Membrane</keyword>
<dbReference type="GO" id="GO:0005886">
    <property type="term" value="C:plasma membrane"/>
    <property type="evidence" value="ECO:0007669"/>
    <property type="project" value="UniProtKB-SubCell"/>
</dbReference>
<dbReference type="AlphaFoldDB" id="V6LVM1"/>
<dbReference type="CDD" id="cd06174">
    <property type="entry name" value="MFS"/>
    <property type="match status" value="1"/>
</dbReference>
<feature type="transmembrane region" description="Helical" evidence="7">
    <location>
        <begin position="234"/>
        <end position="257"/>
    </location>
</feature>
<keyword evidence="4 7" id="KW-0812">Transmembrane</keyword>
<reference evidence="9" key="2">
    <citation type="submission" date="2020-12" db="EMBL/GenBank/DDBJ databases">
        <title>New Spironucleus salmonicida genome in near-complete chromosomes.</title>
        <authorList>
            <person name="Xu F."/>
            <person name="Kurt Z."/>
            <person name="Jimenez-Gonzalez A."/>
            <person name="Astvaldsson A."/>
            <person name="Andersson J.O."/>
            <person name="Svard S.G."/>
        </authorList>
    </citation>
    <scope>NUCLEOTIDE SEQUENCE</scope>
    <source>
        <strain evidence="9">ATCC 50377</strain>
    </source>
</reference>
<feature type="transmembrane region" description="Helical" evidence="7">
    <location>
        <begin position="116"/>
        <end position="135"/>
    </location>
</feature>
<evidence type="ECO:0000256" key="3">
    <source>
        <dbReference type="ARBA" id="ARBA00022475"/>
    </source>
</evidence>
<gene>
    <name evidence="8" type="ORF">SS50377_12140</name>
    <name evidence="9" type="ORF">SS50377_26392</name>
</gene>
<dbReference type="InterPro" id="IPR036259">
    <property type="entry name" value="MFS_trans_sf"/>
</dbReference>
<keyword evidence="3" id="KW-1003">Cell membrane</keyword>
<dbReference type="PANTHER" id="PTHR42718">
    <property type="entry name" value="MAJOR FACILITATOR SUPERFAMILY MULTIDRUG TRANSPORTER MFSC"/>
    <property type="match status" value="1"/>
</dbReference>
<dbReference type="EMBL" id="KI546035">
    <property type="protein sequence ID" value="EST47741.1"/>
    <property type="molecule type" value="Genomic_DNA"/>
</dbReference>
<dbReference type="Gene3D" id="1.20.1250.20">
    <property type="entry name" value="MFS general substrate transporter like domains"/>
    <property type="match status" value="1"/>
</dbReference>
<comment type="subcellular location">
    <subcellularLocation>
        <location evidence="1">Cell membrane</location>
        <topology evidence="1">Multi-pass membrane protein</topology>
    </subcellularLocation>
</comment>
<feature type="transmembrane region" description="Helical" evidence="7">
    <location>
        <begin position="368"/>
        <end position="388"/>
    </location>
</feature>
<reference evidence="8 9" key="1">
    <citation type="journal article" date="2014" name="PLoS Genet.">
        <title>The Genome of Spironucleus salmonicida Highlights a Fish Pathogen Adapted to Fluctuating Environments.</title>
        <authorList>
            <person name="Xu F."/>
            <person name="Jerlstrom-Hultqvist J."/>
            <person name="Einarsson E."/>
            <person name="Astvaldsson A."/>
            <person name="Svard S.G."/>
            <person name="Andersson J.O."/>
        </authorList>
    </citation>
    <scope>NUCLEOTIDE SEQUENCE</scope>
    <source>
        <strain evidence="9">ATCC 50377</strain>
    </source>
</reference>
<protein>
    <submittedName>
        <fullName evidence="8">Major facilitator superfamily protein</fullName>
    </submittedName>
</protein>
<evidence type="ECO:0000256" key="6">
    <source>
        <dbReference type="ARBA" id="ARBA00023136"/>
    </source>
</evidence>
<sequence>MVRISYRERRRKRTLSYFERMQQSKEYIHPIFNPWNYTPVKSKGTPVLLAALLASFPQFLYQLTNTSIYSFTSTFAAYFKVEIVTIQIIQHSENIVFCIVGFLSNKLHARLSIPGCYILGSFLIGVSSMLIFFSTSLYLLIFFRIFASFGCSIMQTATTPMLNFMVKEGKLERGMAAHDIIQQFASIIAMIGGGFLASEHPMFLFGISGALGIAHSILMGFFMPRFKINKGAKINLISFFLASFGILFTIVGAAFIAIGIGSLWLQIVFFVSGLILLVGFFVYDVQYALNHHIYPAEIFSPNAVRFLSCIFLLVMAQQSVSWFQPLIWRLDFGFSSQVSGILQSIVEITTALLYFMFPFIIIKLTNRLVMQIFSIIHIVIFTIGIVFLLKFNNIYSIECFYALSNISFVQMQLCIQIYNTYSMDRKYAFITGSLVALASKLAWSLGTALFTTVQRYTGYDLDLVCAICGGISIFFMICCFFVASFLDVFKWEMGRIGYKFQIQHEDSFEDDEVMQDIMNAVNRLKNRSLTFVLKDKGSLVHALAGIESQIQSSEEVGETTCLSSEIKSKYEIMDVSIISMTSSDLQ</sequence>
<dbReference type="VEuPathDB" id="GiardiaDB:SS50377_26392"/>
<dbReference type="Pfam" id="PF07690">
    <property type="entry name" value="MFS_1"/>
    <property type="match status" value="1"/>
</dbReference>
<evidence type="ECO:0000313" key="9">
    <source>
        <dbReference type="EMBL" id="KAH0572183.1"/>
    </source>
</evidence>
<evidence type="ECO:0000256" key="7">
    <source>
        <dbReference type="SAM" id="Phobius"/>
    </source>
</evidence>
<dbReference type="InterPro" id="IPR011701">
    <property type="entry name" value="MFS"/>
</dbReference>
<evidence type="ECO:0000256" key="5">
    <source>
        <dbReference type="ARBA" id="ARBA00022989"/>
    </source>
</evidence>
<feature type="transmembrane region" description="Helical" evidence="7">
    <location>
        <begin position="340"/>
        <end position="361"/>
    </location>
</feature>
<proteinExistence type="predicted"/>
<feature type="transmembrane region" description="Helical" evidence="7">
    <location>
        <begin position="263"/>
        <end position="283"/>
    </location>
</feature>
<evidence type="ECO:0000313" key="10">
    <source>
        <dbReference type="Proteomes" id="UP000018208"/>
    </source>
</evidence>
<accession>V6LVM1</accession>
<keyword evidence="10" id="KW-1185">Reference proteome</keyword>
<feature type="transmembrane region" description="Helical" evidence="7">
    <location>
        <begin position="303"/>
        <end position="320"/>
    </location>
</feature>
<dbReference type="GO" id="GO:0022857">
    <property type="term" value="F:transmembrane transporter activity"/>
    <property type="evidence" value="ECO:0007669"/>
    <property type="project" value="InterPro"/>
</dbReference>
<name>V6LVM1_9EUKA</name>
<dbReference type="SUPFAM" id="SSF103473">
    <property type="entry name" value="MFS general substrate transporter"/>
    <property type="match status" value="2"/>
</dbReference>
<evidence type="ECO:0000256" key="1">
    <source>
        <dbReference type="ARBA" id="ARBA00004651"/>
    </source>
</evidence>
<feature type="transmembrane region" description="Helical" evidence="7">
    <location>
        <begin position="461"/>
        <end position="486"/>
    </location>
</feature>
<feature type="transmembrane region" description="Helical" evidence="7">
    <location>
        <begin position="141"/>
        <end position="164"/>
    </location>
</feature>
<dbReference type="Proteomes" id="UP000018208">
    <property type="component" value="Unassembled WGS sequence"/>
</dbReference>
<keyword evidence="5 7" id="KW-1133">Transmembrane helix</keyword>
<feature type="transmembrane region" description="Helical" evidence="7">
    <location>
        <begin position="203"/>
        <end position="222"/>
    </location>
</feature>
<dbReference type="PANTHER" id="PTHR42718:SF46">
    <property type="entry name" value="BLR6921 PROTEIN"/>
    <property type="match status" value="1"/>
</dbReference>
<keyword evidence="2" id="KW-0813">Transport</keyword>
<feature type="transmembrane region" description="Helical" evidence="7">
    <location>
        <begin position="427"/>
        <end position="449"/>
    </location>
</feature>
<evidence type="ECO:0000256" key="4">
    <source>
        <dbReference type="ARBA" id="ARBA00022692"/>
    </source>
</evidence>